<feature type="compositionally biased region" description="Low complexity" evidence="1">
    <location>
        <begin position="132"/>
        <end position="152"/>
    </location>
</feature>
<reference evidence="2 3" key="2">
    <citation type="submission" date="2019-01" db="EMBL/GenBank/DDBJ databases">
        <title>The decoding of complex shrimp genome reveals the adaptation for benthos swimmer, frequently molting mechanism and breeding impact on genome.</title>
        <authorList>
            <person name="Sun Y."/>
            <person name="Gao Y."/>
            <person name="Yu Y."/>
        </authorList>
    </citation>
    <scope>NUCLEOTIDE SEQUENCE [LARGE SCALE GENOMIC DNA]</scope>
    <source>
        <tissue evidence="2">Muscle</tissue>
    </source>
</reference>
<gene>
    <name evidence="2" type="ORF">C7M84_025175</name>
</gene>
<name>A0A3R7QXA7_PENVA</name>
<evidence type="ECO:0000313" key="3">
    <source>
        <dbReference type="Proteomes" id="UP000283509"/>
    </source>
</evidence>
<feature type="compositionally biased region" description="Low complexity" evidence="1">
    <location>
        <begin position="185"/>
        <end position="213"/>
    </location>
</feature>
<evidence type="ECO:0000256" key="1">
    <source>
        <dbReference type="SAM" id="MobiDB-lite"/>
    </source>
</evidence>
<comment type="caution">
    <text evidence="2">The sequence shown here is derived from an EMBL/GenBank/DDBJ whole genome shotgun (WGS) entry which is preliminary data.</text>
</comment>
<reference evidence="2 3" key="1">
    <citation type="submission" date="2018-04" db="EMBL/GenBank/DDBJ databases">
        <authorList>
            <person name="Zhang X."/>
            <person name="Yuan J."/>
            <person name="Li F."/>
            <person name="Xiang J."/>
        </authorList>
    </citation>
    <scope>NUCLEOTIDE SEQUENCE [LARGE SCALE GENOMIC DNA]</scope>
    <source>
        <tissue evidence="2">Muscle</tissue>
    </source>
</reference>
<proteinExistence type="predicted"/>
<feature type="compositionally biased region" description="Low complexity" evidence="1">
    <location>
        <begin position="106"/>
        <end position="120"/>
    </location>
</feature>
<feature type="region of interest" description="Disordered" evidence="1">
    <location>
        <begin position="443"/>
        <end position="463"/>
    </location>
</feature>
<feature type="region of interest" description="Disordered" evidence="1">
    <location>
        <begin position="97"/>
        <end position="363"/>
    </location>
</feature>
<evidence type="ECO:0000313" key="2">
    <source>
        <dbReference type="EMBL" id="ROT81666.1"/>
    </source>
</evidence>
<feature type="compositionally biased region" description="Pro residues" evidence="1">
    <location>
        <begin position="153"/>
        <end position="168"/>
    </location>
</feature>
<feature type="region of interest" description="Disordered" evidence="1">
    <location>
        <begin position="1"/>
        <end position="51"/>
    </location>
</feature>
<dbReference type="AlphaFoldDB" id="A0A3R7QXA7"/>
<dbReference type="Proteomes" id="UP000283509">
    <property type="component" value="Unassembled WGS sequence"/>
</dbReference>
<sequence length="463" mass="50447">MVRHLRHVNSTGEPNRFGVSVQGTQTNTPITHHHAHTNAPNTEVTPPSPLRTSQHPYTLTPDSRTDTPSQHAKIFIPFPYTSPHALSLITPTPSRIHTLPMRKNIPSPLHTPHTLTSLTPNTQHFLPPPLDTLTHSFPPHTHSPSPSQTHSIPSPPNPPTPLTPPPNTPNTLHLPSTPPPPHTTPLPTTQTTLSPPTPTHTHSPLSSTHTLTPAPNVSPSRKNTTHSPHTHSPFSPRKTHSICPSHTSPSPLQTHSIPLPPTQTHPAHTQHSPSPTHKQPVPPPPHSRPPRKHTQFSPHTHSPANPPHANVPTPPLLQHQTPNPLTPLPSPLANTLNPPPPTFPSRITRHAGGNDAGDSNAPRITILEPQSFLLGLNRRSGGLNGRHSRLITYFYKSQDSVEGAQNRYRPKISKKSENIPGRERVSDLRARRSFPCSACVTLDHPCPPPPSPSSTLNHSHKST</sequence>
<feature type="compositionally biased region" description="Polar residues" evidence="1">
    <location>
        <begin position="242"/>
        <end position="257"/>
    </location>
</feature>
<dbReference type="EMBL" id="QCYY01000937">
    <property type="protein sequence ID" value="ROT81666.1"/>
    <property type="molecule type" value="Genomic_DNA"/>
</dbReference>
<protein>
    <submittedName>
        <fullName evidence="2">Uncharacterized protein</fullName>
    </submittedName>
</protein>
<feature type="compositionally biased region" description="Polar residues" evidence="1">
    <location>
        <begin position="215"/>
        <end position="233"/>
    </location>
</feature>
<accession>A0A3R7QXA7</accession>
<organism evidence="2 3">
    <name type="scientific">Penaeus vannamei</name>
    <name type="common">Whiteleg shrimp</name>
    <name type="synonym">Litopenaeus vannamei</name>
    <dbReference type="NCBI Taxonomy" id="6689"/>
    <lineage>
        <taxon>Eukaryota</taxon>
        <taxon>Metazoa</taxon>
        <taxon>Ecdysozoa</taxon>
        <taxon>Arthropoda</taxon>
        <taxon>Crustacea</taxon>
        <taxon>Multicrustacea</taxon>
        <taxon>Malacostraca</taxon>
        <taxon>Eumalacostraca</taxon>
        <taxon>Eucarida</taxon>
        <taxon>Decapoda</taxon>
        <taxon>Dendrobranchiata</taxon>
        <taxon>Penaeoidea</taxon>
        <taxon>Penaeidae</taxon>
        <taxon>Penaeus</taxon>
    </lineage>
</organism>
<keyword evidence="3" id="KW-1185">Reference proteome</keyword>